<proteinExistence type="predicted"/>
<dbReference type="Pfam" id="PF13302">
    <property type="entry name" value="Acetyltransf_3"/>
    <property type="match status" value="1"/>
</dbReference>
<accession>W1Y8L0</accession>
<protein>
    <recommendedName>
        <fullName evidence="1">N-acetyltransferase domain-containing protein</fullName>
    </recommendedName>
</protein>
<dbReference type="InterPro" id="IPR016181">
    <property type="entry name" value="Acyl_CoA_acyltransferase"/>
</dbReference>
<dbReference type="PANTHER" id="PTHR43792:SF1">
    <property type="entry name" value="N-ACETYLTRANSFERASE DOMAIN-CONTAINING PROTEIN"/>
    <property type="match status" value="1"/>
</dbReference>
<gene>
    <name evidence="2" type="ORF">Q604_UNBC07143G0001</name>
</gene>
<dbReference type="GO" id="GO:0016747">
    <property type="term" value="F:acyltransferase activity, transferring groups other than amino-acyl groups"/>
    <property type="evidence" value="ECO:0007669"/>
    <property type="project" value="InterPro"/>
</dbReference>
<reference evidence="2" key="1">
    <citation type="submission" date="2013-12" db="EMBL/GenBank/DDBJ databases">
        <title>A Varibaculum cambriense genome reconstructed from a premature infant gut community with otherwise low bacterial novelty that shifts toward anaerobic metabolism during the third week of life.</title>
        <authorList>
            <person name="Brown C.T."/>
            <person name="Sharon I."/>
            <person name="Thomas B.C."/>
            <person name="Castelle C.J."/>
            <person name="Morowitz M.J."/>
            <person name="Banfield J.F."/>
        </authorList>
    </citation>
    <scope>NUCLEOTIDE SEQUENCE</scope>
</reference>
<dbReference type="EMBL" id="AZMM01007143">
    <property type="protein sequence ID" value="ETJ38837.1"/>
    <property type="molecule type" value="Genomic_DNA"/>
</dbReference>
<dbReference type="Gene3D" id="3.40.630.30">
    <property type="match status" value="1"/>
</dbReference>
<sequence>KDVKFILENWSENILPGYYFPNSKEKVLKLINQWNRKSYNGKYFEMYIIEMNKENVGLISVQQHNFDTLSIGISIQSISQNKGIGYEAIETAIKILKEDGWINLISRCMTDNDASVALHKKCKFKLTGKSVNRKGHEVFTWNIKLN</sequence>
<dbReference type="PROSITE" id="PS51186">
    <property type="entry name" value="GNAT"/>
    <property type="match status" value="1"/>
</dbReference>
<dbReference type="InterPro" id="IPR051531">
    <property type="entry name" value="N-acetyltransferase"/>
</dbReference>
<evidence type="ECO:0000313" key="2">
    <source>
        <dbReference type="EMBL" id="ETJ38837.1"/>
    </source>
</evidence>
<comment type="caution">
    <text evidence="2">The sequence shown here is derived from an EMBL/GenBank/DDBJ whole genome shotgun (WGS) entry which is preliminary data.</text>
</comment>
<evidence type="ECO:0000259" key="1">
    <source>
        <dbReference type="PROSITE" id="PS51186"/>
    </source>
</evidence>
<dbReference type="InterPro" id="IPR000182">
    <property type="entry name" value="GNAT_dom"/>
</dbReference>
<dbReference type="PANTHER" id="PTHR43792">
    <property type="entry name" value="GNAT FAMILY, PUTATIVE (AFU_ORTHOLOGUE AFUA_3G00765)-RELATED-RELATED"/>
    <property type="match status" value="1"/>
</dbReference>
<feature type="domain" description="N-acetyltransferase" evidence="1">
    <location>
        <begin position="1"/>
        <end position="146"/>
    </location>
</feature>
<dbReference type="AlphaFoldDB" id="W1Y8L0"/>
<feature type="non-terminal residue" evidence="2">
    <location>
        <position position="1"/>
    </location>
</feature>
<name>W1Y8L0_9ZZZZ</name>
<organism evidence="2">
    <name type="scientific">human gut metagenome</name>
    <dbReference type="NCBI Taxonomy" id="408170"/>
    <lineage>
        <taxon>unclassified sequences</taxon>
        <taxon>metagenomes</taxon>
        <taxon>organismal metagenomes</taxon>
    </lineage>
</organism>
<dbReference type="SUPFAM" id="SSF55729">
    <property type="entry name" value="Acyl-CoA N-acyltransferases (Nat)"/>
    <property type="match status" value="1"/>
</dbReference>